<organism evidence="1 2">
    <name type="scientific">Rubroshorea leprosula</name>
    <dbReference type="NCBI Taxonomy" id="152421"/>
    <lineage>
        <taxon>Eukaryota</taxon>
        <taxon>Viridiplantae</taxon>
        <taxon>Streptophyta</taxon>
        <taxon>Embryophyta</taxon>
        <taxon>Tracheophyta</taxon>
        <taxon>Spermatophyta</taxon>
        <taxon>Magnoliopsida</taxon>
        <taxon>eudicotyledons</taxon>
        <taxon>Gunneridae</taxon>
        <taxon>Pentapetalae</taxon>
        <taxon>rosids</taxon>
        <taxon>malvids</taxon>
        <taxon>Malvales</taxon>
        <taxon>Dipterocarpaceae</taxon>
        <taxon>Rubroshorea</taxon>
    </lineage>
</organism>
<name>A0AAV5J329_9ROSI</name>
<evidence type="ECO:0000313" key="1">
    <source>
        <dbReference type="EMBL" id="GKV06476.1"/>
    </source>
</evidence>
<reference evidence="1 2" key="1">
    <citation type="journal article" date="2021" name="Commun. Biol.">
        <title>The genome of Shorea leprosula (Dipterocarpaceae) highlights the ecological relevance of drought in aseasonal tropical rainforests.</title>
        <authorList>
            <person name="Ng K.K.S."/>
            <person name="Kobayashi M.J."/>
            <person name="Fawcett J.A."/>
            <person name="Hatakeyama M."/>
            <person name="Paape T."/>
            <person name="Ng C.H."/>
            <person name="Ang C.C."/>
            <person name="Tnah L.H."/>
            <person name="Lee C.T."/>
            <person name="Nishiyama T."/>
            <person name="Sese J."/>
            <person name="O'Brien M.J."/>
            <person name="Copetti D."/>
            <person name="Mohd Noor M.I."/>
            <person name="Ong R.C."/>
            <person name="Putra M."/>
            <person name="Sireger I.Z."/>
            <person name="Indrioko S."/>
            <person name="Kosugi Y."/>
            <person name="Izuno A."/>
            <person name="Isagi Y."/>
            <person name="Lee S.L."/>
            <person name="Shimizu K.K."/>
        </authorList>
    </citation>
    <scope>NUCLEOTIDE SEQUENCE [LARGE SCALE GENOMIC DNA]</scope>
    <source>
        <strain evidence="1">214</strain>
    </source>
</reference>
<protein>
    <submittedName>
        <fullName evidence="1">Uncharacterized protein</fullName>
    </submittedName>
</protein>
<dbReference type="AlphaFoldDB" id="A0AAV5J329"/>
<proteinExistence type="predicted"/>
<dbReference type="EMBL" id="BPVZ01000025">
    <property type="protein sequence ID" value="GKV06476.1"/>
    <property type="molecule type" value="Genomic_DNA"/>
</dbReference>
<evidence type="ECO:0000313" key="2">
    <source>
        <dbReference type="Proteomes" id="UP001054252"/>
    </source>
</evidence>
<accession>A0AAV5J329</accession>
<dbReference type="Proteomes" id="UP001054252">
    <property type="component" value="Unassembled WGS sequence"/>
</dbReference>
<sequence length="62" mass="6718">MNLSSCNQDLLCFFHSAISSPIPSVPSRFLLGCFMVYASPCEPDKHGHLTLGSRLTVVASPH</sequence>
<comment type="caution">
    <text evidence="1">The sequence shown here is derived from an EMBL/GenBank/DDBJ whole genome shotgun (WGS) entry which is preliminary data.</text>
</comment>
<gene>
    <name evidence="1" type="ORF">SLEP1_g18371</name>
</gene>
<keyword evidence="2" id="KW-1185">Reference proteome</keyword>